<organism evidence="1 2">
    <name type="scientific">Plakobranchus ocellatus</name>
    <dbReference type="NCBI Taxonomy" id="259542"/>
    <lineage>
        <taxon>Eukaryota</taxon>
        <taxon>Metazoa</taxon>
        <taxon>Spiralia</taxon>
        <taxon>Lophotrochozoa</taxon>
        <taxon>Mollusca</taxon>
        <taxon>Gastropoda</taxon>
        <taxon>Heterobranchia</taxon>
        <taxon>Euthyneura</taxon>
        <taxon>Panpulmonata</taxon>
        <taxon>Sacoglossa</taxon>
        <taxon>Placobranchoidea</taxon>
        <taxon>Plakobranchidae</taxon>
        <taxon>Plakobranchus</taxon>
    </lineage>
</organism>
<comment type="caution">
    <text evidence="1">The sequence shown here is derived from an EMBL/GenBank/DDBJ whole genome shotgun (WGS) entry which is preliminary data.</text>
</comment>
<keyword evidence="2" id="KW-1185">Reference proteome</keyword>
<reference evidence="1 2" key="1">
    <citation type="journal article" date="2021" name="Elife">
        <title>Chloroplast acquisition without the gene transfer in kleptoplastic sea slugs, Plakobranchus ocellatus.</title>
        <authorList>
            <person name="Maeda T."/>
            <person name="Takahashi S."/>
            <person name="Yoshida T."/>
            <person name="Shimamura S."/>
            <person name="Takaki Y."/>
            <person name="Nagai Y."/>
            <person name="Toyoda A."/>
            <person name="Suzuki Y."/>
            <person name="Arimoto A."/>
            <person name="Ishii H."/>
            <person name="Satoh N."/>
            <person name="Nishiyama T."/>
            <person name="Hasebe M."/>
            <person name="Maruyama T."/>
            <person name="Minagawa J."/>
            <person name="Obokata J."/>
            <person name="Shigenobu S."/>
        </authorList>
    </citation>
    <scope>NUCLEOTIDE SEQUENCE [LARGE SCALE GENOMIC DNA]</scope>
</reference>
<name>A0AAV4BA83_9GAST</name>
<dbReference type="EMBL" id="BLXT01004644">
    <property type="protein sequence ID" value="GFO16068.1"/>
    <property type="molecule type" value="Genomic_DNA"/>
</dbReference>
<dbReference type="AlphaFoldDB" id="A0AAV4BA83"/>
<dbReference type="Proteomes" id="UP000735302">
    <property type="component" value="Unassembled WGS sequence"/>
</dbReference>
<evidence type="ECO:0000313" key="1">
    <source>
        <dbReference type="EMBL" id="GFO16068.1"/>
    </source>
</evidence>
<proteinExistence type="predicted"/>
<accession>A0AAV4BA83</accession>
<protein>
    <submittedName>
        <fullName evidence="1">Uncharacterized protein</fullName>
    </submittedName>
</protein>
<sequence length="106" mass="11659">MTTREGPRHRLCHNVTGTLGTDVAKAGPVLADIPGEYRVRARFGEIHTEKVRGGNWRVVCQATSGGARTHDRRAPANSKGSFSIDTATHFPSLMRLYLTVRMTVNL</sequence>
<gene>
    <name evidence="1" type="ORF">PoB_004257300</name>
</gene>
<evidence type="ECO:0000313" key="2">
    <source>
        <dbReference type="Proteomes" id="UP000735302"/>
    </source>
</evidence>